<name>A0ABS3J809_9HYPH</name>
<comment type="caution">
    <text evidence="2">The sequence shown here is derived from an EMBL/GenBank/DDBJ whole genome shotgun (WGS) entry which is preliminary data.</text>
</comment>
<dbReference type="RefSeq" id="WP_207352444.1">
    <property type="nucleotide sequence ID" value="NZ_JAFMPY010000026.1"/>
</dbReference>
<feature type="compositionally biased region" description="Basic and acidic residues" evidence="1">
    <location>
        <begin position="21"/>
        <end position="35"/>
    </location>
</feature>
<organism evidence="2 3">
    <name type="scientific">Jiella sonneratiae</name>
    <dbReference type="NCBI Taxonomy" id="2816856"/>
    <lineage>
        <taxon>Bacteria</taxon>
        <taxon>Pseudomonadati</taxon>
        <taxon>Pseudomonadota</taxon>
        <taxon>Alphaproteobacteria</taxon>
        <taxon>Hyphomicrobiales</taxon>
        <taxon>Aurantimonadaceae</taxon>
        <taxon>Jiella</taxon>
    </lineage>
</organism>
<dbReference type="Proteomes" id="UP000664288">
    <property type="component" value="Unassembled WGS sequence"/>
</dbReference>
<gene>
    <name evidence="2" type="ORF">J1C47_19365</name>
</gene>
<accession>A0ABS3J809</accession>
<reference evidence="2 3" key="1">
    <citation type="submission" date="2021-03" db="EMBL/GenBank/DDBJ databases">
        <title>Whole genome sequence of Jiella sp. MQZ13P-4.</title>
        <authorList>
            <person name="Tuo L."/>
        </authorList>
    </citation>
    <scope>NUCLEOTIDE SEQUENCE [LARGE SCALE GENOMIC DNA]</scope>
    <source>
        <strain evidence="2 3">MQZ13P-4</strain>
    </source>
</reference>
<evidence type="ECO:0000313" key="2">
    <source>
        <dbReference type="EMBL" id="MBO0905809.1"/>
    </source>
</evidence>
<evidence type="ECO:0000313" key="3">
    <source>
        <dbReference type="Proteomes" id="UP000664288"/>
    </source>
</evidence>
<proteinExistence type="predicted"/>
<feature type="region of interest" description="Disordered" evidence="1">
    <location>
        <begin position="1"/>
        <end position="46"/>
    </location>
</feature>
<sequence length="46" mass="4754">MATGEAPEATASIVAIGRAGHPREDLIRPPDDKGGCKKTCFDASRG</sequence>
<protein>
    <submittedName>
        <fullName evidence="2">Uncharacterized protein</fullName>
    </submittedName>
</protein>
<keyword evidence="3" id="KW-1185">Reference proteome</keyword>
<evidence type="ECO:0000256" key="1">
    <source>
        <dbReference type="SAM" id="MobiDB-lite"/>
    </source>
</evidence>
<dbReference type="EMBL" id="JAFMPY010000026">
    <property type="protein sequence ID" value="MBO0905809.1"/>
    <property type="molecule type" value="Genomic_DNA"/>
</dbReference>